<gene>
    <name evidence="8" type="ORF">XELAEV_18038740mg</name>
</gene>
<dbReference type="PANTHER" id="PTHR22237:SF0">
    <property type="entry name" value="APC MEMBRANE RECRUITMENT PROTEIN 1"/>
    <property type="match status" value="1"/>
</dbReference>
<dbReference type="InterPro" id="IPR019003">
    <property type="entry name" value="AMER"/>
</dbReference>
<accession>A0A974H762</accession>
<feature type="region of interest" description="Disordered" evidence="7">
    <location>
        <begin position="461"/>
        <end position="500"/>
    </location>
</feature>
<keyword evidence="4" id="KW-0879">Wnt signaling pathway</keyword>
<evidence type="ECO:0000256" key="5">
    <source>
        <dbReference type="ARBA" id="ARBA00023121"/>
    </source>
</evidence>
<sequence>MESRQSGQEKIAVTKSSLSICDNHESIPSDGDSGKVETSCGETAACLDVQSAGKPKKAHFKFFGGKKSICTLPSFFGGKHKGLGKGNLRKGLSKSKTHDCISDVQTADRKKFFSDSSSIKLHGLELTSVGTCLTSSHSADLNVTTPAQFDLSFHDASPHGSTDCFDKKINGDKPLLFPRPKKGLKGLFSSIRRHKKNKIPDVEKSEHSVRAAPCVVLEQVNTPEPEKIQEEGNKQTETECLPAEVSQELSLSTSVGTEETESLVCLSDVAPVPSSEHPVEPDDLSSLNKGQSLDAALDSAAICSSDDGIFSEIVHPDGIEKVPLSSGDQISLIFEDVSSLKSFDSLTGCGDIIADQDIDAVSDNAISMEQTRETTKRSSCLVTYQGGGEEMATPDDMEEEYLQQLLEDANEAEESYELNDEKEATKVRTAFSQVETAAYPLCAQDPFIDRAILNNTELLTPQSDQQESAPNSDEGYYDSNTPGPEDDSRDGFSHKERLPRDSYSGDALYEFYEPDDSLMSPAPAGESLYETKTPCSEIFEQFFDFSLTSGNDLIQDHALKKCATETEEERLAVIQKQLLFWERQREAALKEMGHVNKMVFPKEEQNVECKNKADISCHNKDGHLNDHSVLQNLSKGGVNRVTQNSLTEKQSWNNSRDTSFRDSYYKGSYIQQLDNSLMNDPRFELNVPSLGTQDKSNNRKINTGVFPSSRLNPAHHRQNVFGSALDCPKENECEQVVNFSQTFAEFTNNTTLFSSISDCLVSTGSSSSFHHDLNALPTMVTFDVVDVENEGECEHQVDLSPDEAGVSSFETFDHCYVQESLADCEEMFQTDLPSPLQSYNWGVTSLPRQFGHYKLSSSMPAPLSSNRRSRSLDTENLEIELGAVRLSKSGLRSYDFLDPWEDGKNAWRYENECFRAHETEWGGCNFLEQSSQTPRQFNQYSPSVPLNHGYSRAIEGIIPSKQLPLNSRQMAKTTDPPLQCNPRQSQEVSTMCGYPAEQTTKKLALVLPLEDRRGVGIHQSSYKSHISGKPVGITQAMPQQNKNNEDFIKPPADYKGHLLKRPVEQEVSANDTWANTYTECTELNQLQSVGAIRLGARKRSLVVNESGSRRRYWRRARGAVNNAGGLDVIQFGKNQKEHWDKGKRLKIKPTCQRLIEAVNQTKGRGWGKMIYSFRKQM</sequence>
<evidence type="ECO:0000256" key="4">
    <source>
        <dbReference type="ARBA" id="ARBA00022687"/>
    </source>
</evidence>
<reference evidence="9" key="1">
    <citation type="journal article" date="2016" name="Nature">
        <title>Genome evolution in the allotetraploid frog Xenopus laevis.</title>
        <authorList>
            <person name="Session A.M."/>
            <person name="Uno Y."/>
            <person name="Kwon T."/>
            <person name="Chapman J.A."/>
            <person name="Toyoda A."/>
            <person name="Takahashi S."/>
            <person name="Fukui A."/>
            <person name="Hikosaka A."/>
            <person name="Suzuki A."/>
            <person name="Kondo M."/>
            <person name="van Heeringen S.J."/>
            <person name="Quigley I."/>
            <person name="Heinz S."/>
            <person name="Ogino H."/>
            <person name="Ochi H."/>
            <person name="Hellsten U."/>
            <person name="Lyons J.B."/>
            <person name="Simakov O."/>
            <person name="Putnam N."/>
            <person name="Stites J."/>
            <person name="Kuroki Y."/>
            <person name="Tanaka T."/>
            <person name="Michiue T."/>
            <person name="Watanabe M."/>
            <person name="Bogdanovic O."/>
            <person name="Lister R."/>
            <person name="Georgiou G."/>
            <person name="Paranjpe S.S."/>
            <person name="van Kruijsbergen I."/>
            <person name="Shu S."/>
            <person name="Carlson J."/>
            <person name="Kinoshita T."/>
            <person name="Ohta Y."/>
            <person name="Mawaribuchi S."/>
            <person name="Jenkins J."/>
            <person name="Grimwood J."/>
            <person name="Schmutz J."/>
            <person name="Mitros T."/>
            <person name="Mozaffari S.V."/>
            <person name="Suzuki Y."/>
            <person name="Haramoto Y."/>
            <person name="Yamamoto T.S."/>
            <person name="Takagi C."/>
            <person name="Heald R."/>
            <person name="Miller K."/>
            <person name="Haudenschild C."/>
            <person name="Kitzman J."/>
            <person name="Nakayama T."/>
            <person name="Izutsu Y."/>
            <person name="Robert J."/>
            <person name="Fortriede J."/>
            <person name="Burns K."/>
            <person name="Lotay V."/>
            <person name="Karimi K."/>
            <person name="Yasuoka Y."/>
            <person name="Dichmann D.S."/>
            <person name="Flajnik M.F."/>
            <person name="Houston D.W."/>
            <person name="Shendure J."/>
            <person name="DuPasquier L."/>
            <person name="Vize P.D."/>
            <person name="Zorn A.M."/>
            <person name="Ito M."/>
            <person name="Marcotte E.M."/>
            <person name="Wallingford J.B."/>
            <person name="Ito Y."/>
            <person name="Asashima M."/>
            <person name="Ueno N."/>
            <person name="Matsuda Y."/>
            <person name="Veenstra G.J."/>
            <person name="Fujiyama A."/>
            <person name="Harland R.M."/>
            <person name="Taira M."/>
            <person name="Rokhsar D.S."/>
        </authorList>
    </citation>
    <scope>NUCLEOTIDE SEQUENCE [LARGE SCALE GENOMIC DNA]</scope>
    <source>
        <strain evidence="9">J</strain>
    </source>
</reference>
<dbReference type="AlphaFoldDB" id="A0A974H762"/>
<evidence type="ECO:0000256" key="2">
    <source>
        <dbReference type="ARBA" id="ARBA00007750"/>
    </source>
</evidence>
<name>A0A974H762_XENLA</name>
<dbReference type="GO" id="GO:0060828">
    <property type="term" value="P:regulation of canonical Wnt signaling pathway"/>
    <property type="evidence" value="ECO:0007669"/>
    <property type="project" value="TreeGrafter"/>
</dbReference>
<keyword evidence="6" id="KW-0472">Membrane</keyword>
<comment type="subcellular location">
    <subcellularLocation>
        <location evidence="1">Cell membrane</location>
        <topology evidence="1">Peripheral membrane protein</topology>
    </subcellularLocation>
</comment>
<dbReference type="GO" id="GO:0005546">
    <property type="term" value="F:phosphatidylinositol-4,5-bisphosphate binding"/>
    <property type="evidence" value="ECO:0007669"/>
    <property type="project" value="TreeGrafter"/>
</dbReference>
<evidence type="ECO:0000256" key="6">
    <source>
        <dbReference type="ARBA" id="ARBA00023136"/>
    </source>
</evidence>
<dbReference type="GO" id="GO:0005886">
    <property type="term" value="C:plasma membrane"/>
    <property type="evidence" value="ECO:0007669"/>
    <property type="project" value="UniProtKB-SubCell"/>
</dbReference>
<protein>
    <recommendedName>
        <fullName evidence="10">APC membrane recruitment protein 1</fullName>
    </recommendedName>
</protein>
<dbReference type="GO" id="GO:0016055">
    <property type="term" value="P:Wnt signaling pathway"/>
    <property type="evidence" value="ECO:0007669"/>
    <property type="project" value="UniProtKB-KW"/>
</dbReference>
<feature type="compositionally biased region" description="Polar residues" evidence="7">
    <location>
        <begin position="461"/>
        <end position="471"/>
    </location>
</feature>
<evidence type="ECO:0008006" key="10">
    <source>
        <dbReference type="Google" id="ProtNLM"/>
    </source>
</evidence>
<dbReference type="EMBL" id="CM004480">
    <property type="protein sequence ID" value="OCT67444.1"/>
    <property type="molecule type" value="Genomic_DNA"/>
</dbReference>
<dbReference type="OMA" id="WRDFPGT"/>
<dbReference type="Pfam" id="PF09422">
    <property type="entry name" value="AMER"/>
    <property type="match status" value="1"/>
</dbReference>
<evidence type="ECO:0000256" key="3">
    <source>
        <dbReference type="ARBA" id="ARBA00022475"/>
    </source>
</evidence>
<organism evidence="8 9">
    <name type="scientific">Xenopus laevis</name>
    <name type="common">African clawed frog</name>
    <dbReference type="NCBI Taxonomy" id="8355"/>
    <lineage>
        <taxon>Eukaryota</taxon>
        <taxon>Metazoa</taxon>
        <taxon>Chordata</taxon>
        <taxon>Craniata</taxon>
        <taxon>Vertebrata</taxon>
        <taxon>Euteleostomi</taxon>
        <taxon>Amphibia</taxon>
        <taxon>Batrachia</taxon>
        <taxon>Anura</taxon>
        <taxon>Pipoidea</taxon>
        <taxon>Pipidae</taxon>
        <taxon>Xenopodinae</taxon>
        <taxon>Xenopus</taxon>
        <taxon>Xenopus</taxon>
    </lineage>
</organism>
<feature type="compositionally biased region" description="Basic and acidic residues" evidence="7">
    <location>
        <begin position="489"/>
        <end position="500"/>
    </location>
</feature>
<keyword evidence="3" id="KW-1003">Cell membrane</keyword>
<evidence type="ECO:0000313" key="8">
    <source>
        <dbReference type="EMBL" id="OCT67444.1"/>
    </source>
</evidence>
<comment type="similarity">
    <text evidence="2">Belongs to the Amer family.</text>
</comment>
<evidence type="ECO:0000256" key="1">
    <source>
        <dbReference type="ARBA" id="ARBA00004202"/>
    </source>
</evidence>
<evidence type="ECO:0000313" key="9">
    <source>
        <dbReference type="Proteomes" id="UP000694892"/>
    </source>
</evidence>
<keyword evidence="5" id="KW-0446">Lipid-binding</keyword>
<dbReference type="Proteomes" id="UP000694892">
    <property type="component" value="Chromosome 8L"/>
</dbReference>
<dbReference type="PANTHER" id="PTHR22237">
    <property type="entry name" value="APC MEMBRANE RECRUITMENT PROTEIN 2-RELATED"/>
    <property type="match status" value="1"/>
</dbReference>
<proteinExistence type="inferred from homology"/>
<dbReference type="GO" id="GO:0008013">
    <property type="term" value="F:beta-catenin binding"/>
    <property type="evidence" value="ECO:0007669"/>
    <property type="project" value="TreeGrafter"/>
</dbReference>
<evidence type="ECO:0000256" key="7">
    <source>
        <dbReference type="SAM" id="MobiDB-lite"/>
    </source>
</evidence>